<dbReference type="SUPFAM" id="SSF47473">
    <property type="entry name" value="EF-hand"/>
    <property type="match status" value="1"/>
</dbReference>
<name>A0A9D3RV46_ANGAN</name>
<gene>
    <name evidence="7" type="ORF">ANANG_G00182240</name>
</gene>
<dbReference type="PANTHER" id="PTHR11639">
    <property type="entry name" value="S100 CALCIUM-BINDING PROTEIN"/>
    <property type="match status" value="1"/>
</dbReference>
<feature type="domain" description="EF-hand" evidence="6">
    <location>
        <begin position="49"/>
        <end position="84"/>
    </location>
</feature>
<dbReference type="InterPro" id="IPR018247">
    <property type="entry name" value="EF_Hand_1_Ca_BS"/>
</dbReference>
<keyword evidence="2 5" id="KW-0479">Metal-binding</keyword>
<dbReference type="SMART" id="SM01394">
    <property type="entry name" value="S_100"/>
    <property type="match status" value="1"/>
</dbReference>
<accession>A0A9D3RV46</accession>
<dbReference type="InterPro" id="IPR013787">
    <property type="entry name" value="S100_Ca-bd_sub"/>
</dbReference>
<evidence type="ECO:0000256" key="3">
    <source>
        <dbReference type="ARBA" id="ARBA00022737"/>
    </source>
</evidence>
<evidence type="ECO:0000259" key="6">
    <source>
        <dbReference type="PROSITE" id="PS50222"/>
    </source>
</evidence>
<dbReference type="PANTHER" id="PTHR11639:SF118">
    <property type="entry name" value="PROTEIN S100"/>
    <property type="match status" value="1"/>
</dbReference>
<evidence type="ECO:0000256" key="4">
    <source>
        <dbReference type="ARBA" id="ARBA00022837"/>
    </source>
</evidence>
<dbReference type="Pfam" id="PF01023">
    <property type="entry name" value="S_100"/>
    <property type="match status" value="1"/>
</dbReference>
<dbReference type="InterPro" id="IPR002048">
    <property type="entry name" value="EF_hand_dom"/>
</dbReference>
<sequence length="93" mass="10571">MSDIQQAMVMLITAFHKYSGKEGDPLTLTKNELKNLLQAELGEILGTAKDQSAVDKIFKELDRDGDNTVDFKEYIHLVCSLTMLCNEFFIKKK</sequence>
<evidence type="ECO:0000313" key="8">
    <source>
        <dbReference type="Proteomes" id="UP001044222"/>
    </source>
</evidence>
<protein>
    <recommendedName>
        <fullName evidence="5">Protein S100</fullName>
    </recommendedName>
    <alternativeName>
        <fullName evidence="5">S100 calcium-binding protein</fullName>
    </alternativeName>
</protein>
<dbReference type="EMBL" id="JAFIRN010000009">
    <property type="protein sequence ID" value="KAG5842861.1"/>
    <property type="molecule type" value="Genomic_DNA"/>
</dbReference>
<dbReference type="InterPro" id="IPR001751">
    <property type="entry name" value="S100/CaBP7/8-like_CS"/>
</dbReference>
<dbReference type="PROSITE" id="PS00018">
    <property type="entry name" value="EF_HAND_1"/>
    <property type="match status" value="1"/>
</dbReference>
<comment type="caution">
    <text evidence="7">The sequence shown here is derived from an EMBL/GenBank/DDBJ whole genome shotgun (WGS) entry which is preliminary data.</text>
</comment>
<dbReference type="Proteomes" id="UP001044222">
    <property type="component" value="Chromosome 9"/>
</dbReference>
<evidence type="ECO:0000256" key="2">
    <source>
        <dbReference type="ARBA" id="ARBA00022723"/>
    </source>
</evidence>
<dbReference type="FunFam" id="1.10.238.10:FF:000044">
    <property type="entry name" value="Protein S100"/>
    <property type="match status" value="1"/>
</dbReference>
<dbReference type="GO" id="GO:0046914">
    <property type="term" value="F:transition metal ion binding"/>
    <property type="evidence" value="ECO:0007669"/>
    <property type="project" value="InterPro"/>
</dbReference>
<dbReference type="SMART" id="SM00054">
    <property type="entry name" value="EFh"/>
    <property type="match status" value="1"/>
</dbReference>
<dbReference type="AlphaFoldDB" id="A0A9D3RV46"/>
<keyword evidence="4 5" id="KW-0106">Calcium</keyword>
<proteinExistence type="inferred from homology"/>
<dbReference type="InterPro" id="IPR011992">
    <property type="entry name" value="EF-hand-dom_pair"/>
</dbReference>
<organism evidence="7 8">
    <name type="scientific">Anguilla anguilla</name>
    <name type="common">European freshwater eel</name>
    <name type="synonym">Muraena anguilla</name>
    <dbReference type="NCBI Taxonomy" id="7936"/>
    <lineage>
        <taxon>Eukaryota</taxon>
        <taxon>Metazoa</taxon>
        <taxon>Chordata</taxon>
        <taxon>Craniata</taxon>
        <taxon>Vertebrata</taxon>
        <taxon>Euteleostomi</taxon>
        <taxon>Actinopterygii</taxon>
        <taxon>Neopterygii</taxon>
        <taxon>Teleostei</taxon>
        <taxon>Anguilliformes</taxon>
        <taxon>Anguillidae</taxon>
        <taxon>Anguilla</taxon>
    </lineage>
</organism>
<dbReference type="GO" id="GO:0048306">
    <property type="term" value="F:calcium-dependent protein binding"/>
    <property type="evidence" value="ECO:0007669"/>
    <property type="project" value="TreeGrafter"/>
</dbReference>
<evidence type="ECO:0000256" key="1">
    <source>
        <dbReference type="ARBA" id="ARBA00007323"/>
    </source>
</evidence>
<dbReference type="PROSITE" id="PS50222">
    <property type="entry name" value="EF_HAND_2"/>
    <property type="match status" value="1"/>
</dbReference>
<dbReference type="Pfam" id="PF00036">
    <property type="entry name" value="EF-hand_1"/>
    <property type="match status" value="1"/>
</dbReference>
<evidence type="ECO:0000313" key="7">
    <source>
        <dbReference type="EMBL" id="KAG5842861.1"/>
    </source>
</evidence>
<dbReference type="GO" id="GO:0005509">
    <property type="term" value="F:calcium ion binding"/>
    <property type="evidence" value="ECO:0007669"/>
    <property type="project" value="InterPro"/>
</dbReference>
<comment type="similarity">
    <text evidence="1 5">Belongs to the S-100 family.</text>
</comment>
<dbReference type="Gene3D" id="1.10.238.10">
    <property type="entry name" value="EF-hand"/>
    <property type="match status" value="1"/>
</dbReference>
<keyword evidence="3" id="KW-0677">Repeat</keyword>
<dbReference type="GO" id="GO:0005737">
    <property type="term" value="C:cytoplasm"/>
    <property type="evidence" value="ECO:0007669"/>
    <property type="project" value="TreeGrafter"/>
</dbReference>
<evidence type="ECO:0000256" key="5">
    <source>
        <dbReference type="RuleBase" id="RU361184"/>
    </source>
</evidence>
<reference evidence="7" key="1">
    <citation type="submission" date="2021-01" db="EMBL/GenBank/DDBJ databases">
        <title>A chromosome-scale assembly of European eel, Anguilla anguilla.</title>
        <authorList>
            <person name="Henkel C."/>
            <person name="Jong-Raadsen S.A."/>
            <person name="Dufour S."/>
            <person name="Weltzien F.-A."/>
            <person name="Palstra A.P."/>
            <person name="Pelster B."/>
            <person name="Spaink H.P."/>
            <person name="Van Den Thillart G.E."/>
            <person name="Jansen H."/>
            <person name="Zahm M."/>
            <person name="Klopp C."/>
            <person name="Cedric C."/>
            <person name="Louis A."/>
            <person name="Berthelot C."/>
            <person name="Parey E."/>
            <person name="Roest Crollius H."/>
            <person name="Montfort J."/>
            <person name="Robinson-Rechavi M."/>
            <person name="Bucao C."/>
            <person name="Bouchez O."/>
            <person name="Gislard M."/>
            <person name="Lluch J."/>
            <person name="Milhes M."/>
            <person name="Lampietro C."/>
            <person name="Lopez Roques C."/>
            <person name="Donnadieu C."/>
            <person name="Braasch I."/>
            <person name="Desvignes T."/>
            <person name="Postlethwait J."/>
            <person name="Bobe J."/>
            <person name="Guiguen Y."/>
            <person name="Dirks R."/>
        </authorList>
    </citation>
    <scope>NUCLEOTIDE SEQUENCE</scope>
    <source>
        <strain evidence="7">Tag_6206</strain>
        <tissue evidence="7">Liver</tissue>
    </source>
</reference>
<dbReference type="CDD" id="cd00213">
    <property type="entry name" value="S-100"/>
    <property type="match status" value="1"/>
</dbReference>
<dbReference type="PROSITE" id="PS00303">
    <property type="entry name" value="S100_CABP"/>
    <property type="match status" value="1"/>
</dbReference>
<keyword evidence="8" id="KW-1185">Reference proteome</keyword>
<dbReference type="InterPro" id="IPR034325">
    <property type="entry name" value="S-100_dom"/>
</dbReference>